<dbReference type="SUPFAM" id="SSF51735">
    <property type="entry name" value="NAD(P)-binding Rossmann-fold domains"/>
    <property type="match status" value="1"/>
</dbReference>
<evidence type="ECO:0000256" key="6">
    <source>
        <dbReference type="ARBA" id="ARBA00023065"/>
    </source>
</evidence>
<dbReference type="PANTHER" id="PTHR43833:SF5">
    <property type="entry name" value="TRK SYSTEM POTASSIUM UPTAKE PROTEIN TRKA"/>
    <property type="match status" value="1"/>
</dbReference>
<evidence type="ECO:0000259" key="8">
    <source>
        <dbReference type="PROSITE" id="PS51202"/>
    </source>
</evidence>
<gene>
    <name evidence="9" type="primary">trkA</name>
    <name evidence="9" type="ORF">GMAEILFI_00004</name>
</gene>
<dbReference type="GO" id="GO:0005886">
    <property type="term" value="C:plasma membrane"/>
    <property type="evidence" value="ECO:0007669"/>
    <property type="project" value="InterPro"/>
</dbReference>
<sequence length="216" mass="23643">MYLIIVGLGGIGKNLVDIATKNKNDVVVIDQNEKRCEEIASKYDVLMIVGDATEKSTLEEAEASRANALIATTSDDAANLMMCLTAKGLGTKRTIAVVNQEEHVEMFKEADIFLFENPDMTVANHLYFSVKRPRIKDFLTVSGGKAEVFEVVVSEQSHAVGQKLSKLRIKDGIIVAIERNGDILLPTGDTIIKTQDLITVFTKAKNVEKISSVFAP</sequence>
<feature type="domain" description="RCK N-terminal" evidence="7">
    <location>
        <begin position="1"/>
        <end position="114"/>
    </location>
</feature>
<dbReference type="PRINTS" id="PR00335">
    <property type="entry name" value="KUPTAKETRKA"/>
</dbReference>
<dbReference type="SUPFAM" id="SSF116726">
    <property type="entry name" value="TrkA C-terminal domain-like"/>
    <property type="match status" value="1"/>
</dbReference>
<dbReference type="InterPro" id="IPR050721">
    <property type="entry name" value="Trk_Ktr_HKT_K-transport"/>
</dbReference>
<reference evidence="9" key="1">
    <citation type="submission" date="2020-06" db="EMBL/GenBank/DDBJ databases">
        <title>Unique genomic features of the anaerobic methanotrophic archaea.</title>
        <authorList>
            <person name="Chadwick G.L."/>
            <person name="Skennerton C.T."/>
            <person name="Laso-Perez R."/>
            <person name="Leu A.O."/>
            <person name="Speth D.R."/>
            <person name="Yu H."/>
            <person name="Morgan-Lang C."/>
            <person name="Hatzenpichler R."/>
            <person name="Goudeau D."/>
            <person name="Malmstrom R."/>
            <person name="Brazelton W.J."/>
            <person name="Woyke T."/>
            <person name="Hallam S.J."/>
            <person name="Tyson G.W."/>
            <person name="Wegener G."/>
            <person name="Boetius A."/>
            <person name="Orphan V."/>
        </authorList>
    </citation>
    <scope>NUCLEOTIDE SEQUENCE</scope>
</reference>
<feature type="domain" description="RCK C-terminal" evidence="8">
    <location>
        <begin position="136"/>
        <end position="216"/>
    </location>
</feature>
<dbReference type="PANTHER" id="PTHR43833">
    <property type="entry name" value="POTASSIUM CHANNEL PROTEIN 2-RELATED-RELATED"/>
    <property type="match status" value="1"/>
</dbReference>
<keyword evidence="3" id="KW-0633">Potassium transport</keyword>
<dbReference type="AlphaFoldDB" id="A0A7G9YZ98"/>
<dbReference type="Gene3D" id="3.40.50.720">
    <property type="entry name" value="NAD(P)-binding Rossmann-like Domain"/>
    <property type="match status" value="1"/>
</dbReference>
<dbReference type="InterPro" id="IPR036721">
    <property type="entry name" value="RCK_C_sf"/>
</dbReference>
<evidence type="ECO:0000259" key="7">
    <source>
        <dbReference type="PROSITE" id="PS51201"/>
    </source>
</evidence>
<evidence type="ECO:0000256" key="3">
    <source>
        <dbReference type="ARBA" id="ARBA00022538"/>
    </source>
</evidence>
<protein>
    <submittedName>
        <fullName evidence="9">Trk system potassium uptake protein TrkA</fullName>
    </submittedName>
</protein>
<dbReference type="PROSITE" id="PS51202">
    <property type="entry name" value="RCK_C"/>
    <property type="match status" value="1"/>
</dbReference>
<comment type="function">
    <text evidence="1">Part of a potassium transport system.</text>
</comment>
<evidence type="ECO:0000313" key="9">
    <source>
        <dbReference type="EMBL" id="QNO53332.1"/>
    </source>
</evidence>
<evidence type="ECO:0000256" key="2">
    <source>
        <dbReference type="ARBA" id="ARBA00022448"/>
    </source>
</evidence>
<dbReference type="Pfam" id="PF02254">
    <property type="entry name" value="TrkA_N"/>
    <property type="match status" value="1"/>
</dbReference>
<dbReference type="InterPro" id="IPR006037">
    <property type="entry name" value="RCK_C"/>
</dbReference>
<dbReference type="GO" id="GO:0015079">
    <property type="term" value="F:potassium ion transmembrane transporter activity"/>
    <property type="evidence" value="ECO:0007669"/>
    <property type="project" value="InterPro"/>
</dbReference>
<dbReference type="Pfam" id="PF02080">
    <property type="entry name" value="TrkA_C"/>
    <property type="match status" value="1"/>
</dbReference>
<keyword evidence="2" id="KW-0813">Transport</keyword>
<keyword evidence="4" id="KW-0630">Potassium</keyword>
<evidence type="ECO:0000256" key="5">
    <source>
        <dbReference type="ARBA" id="ARBA00023027"/>
    </source>
</evidence>
<dbReference type="InterPro" id="IPR006036">
    <property type="entry name" value="K_uptake_TrkA"/>
</dbReference>
<dbReference type="EMBL" id="MT631538">
    <property type="protein sequence ID" value="QNO53332.1"/>
    <property type="molecule type" value="Genomic_DNA"/>
</dbReference>
<name>A0A7G9YZ98_9EURY</name>
<accession>A0A7G9YZ98</accession>
<dbReference type="PROSITE" id="PS51201">
    <property type="entry name" value="RCK_N"/>
    <property type="match status" value="1"/>
</dbReference>
<organism evidence="9">
    <name type="scientific">Candidatus Methanophagaceae archaeon ANME-1 ERB6</name>
    <dbReference type="NCBI Taxonomy" id="2759912"/>
    <lineage>
        <taxon>Archaea</taxon>
        <taxon>Methanobacteriati</taxon>
        <taxon>Methanobacteriota</taxon>
        <taxon>Stenosarchaea group</taxon>
        <taxon>Methanomicrobia</taxon>
        <taxon>Candidatus Methanophagales</taxon>
        <taxon>Candidatus Methanophagaceae</taxon>
    </lineage>
</organism>
<proteinExistence type="predicted"/>
<keyword evidence="6" id="KW-0406">Ion transport</keyword>
<dbReference type="Gene3D" id="3.30.70.1450">
    <property type="entry name" value="Regulator of K+ conductance, C-terminal domain"/>
    <property type="match status" value="1"/>
</dbReference>
<keyword evidence="5" id="KW-0520">NAD</keyword>
<evidence type="ECO:0000256" key="4">
    <source>
        <dbReference type="ARBA" id="ARBA00022958"/>
    </source>
</evidence>
<dbReference type="InterPro" id="IPR003148">
    <property type="entry name" value="RCK_N"/>
</dbReference>
<dbReference type="InterPro" id="IPR036291">
    <property type="entry name" value="NAD(P)-bd_dom_sf"/>
</dbReference>
<evidence type="ECO:0000256" key="1">
    <source>
        <dbReference type="ARBA" id="ARBA00003660"/>
    </source>
</evidence>